<feature type="compositionally biased region" description="Low complexity" evidence="1">
    <location>
        <begin position="397"/>
        <end position="413"/>
    </location>
</feature>
<feature type="compositionally biased region" description="Polar residues" evidence="1">
    <location>
        <begin position="1"/>
        <end position="10"/>
    </location>
</feature>
<protein>
    <submittedName>
        <fullName evidence="2">Uncharacterized protein</fullName>
    </submittedName>
</protein>
<proteinExistence type="predicted"/>
<feature type="compositionally biased region" description="Basic residues" evidence="1">
    <location>
        <begin position="416"/>
        <end position="425"/>
    </location>
</feature>
<dbReference type="OrthoDB" id="2744183at2759"/>
<evidence type="ECO:0000313" key="2">
    <source>
        <dbReference type="EMBL" id="RDX47946.1"/>
    </source>
</evidence>
<dbReference type="AlphaFoldDB" id="A0A371D5Y0"/>
<feature type="compositionally biased region" description="Low complexity" evidence="1">
    <location>
        <begin position="13"/>
        <end position="26"/>
    </location>
</feature>
<evidence type="ECO:0000313" key="3">
    <source>
        <dbReference type="Proteomes" id="UP000256964"/>
    </source>
</evidence>
<keyword evidence="3" id="KW-1185">Reference proteome</keyword>
<reference evidence="2 3" key="1">
    <citation type="journal article" date="2018" name="Biotechnol. Biofuels">
        <title>Integrative visual omics of the white-rot fungus Polyporus brumalis exposes the biotechnological potential of its oxidative enzymes for delignifying raw plant biomass.</title>
        <authorList>
            <person name="Miyauchi S."/>
            <person name="Rancon A."/>
            <person name="Drula E."/>
            <person name="Hage H."/>
            <person name="Chaduli D."/>
            <person name="Favel A."/>
            <person name="Grisel S."/>
            <person name="Henrissat B."/>
            <person name="Herpoel-Gimbert I."/>
            <person name="Ruiz-Duenas F.J."/>
            <person name="Chevret D."/>
            <person name="Hainaut M."/>
            <person name="Lin J."/>
            <person name="Wang M."/>
            <person name="Pangilinan J."/>
            <person name="Lipzen A."/>
            <person name="Lesage-Meessen L."/>
            <person name="Navarro D."/>
            <person name="Riley R."/>
            <person name="Grigoriev I.V."/>
            <person name="Zhou S."/>
            <person name="Raouche S."/>
            <person name="Rosso M.N."/>
        </authorList>
    </citation>
    <scope>NUCLEOTIDE SEQUENCE [LARGE SCALE GENOMIC DNA]</scope>
    <source>
        <strain evidence="2 3">BRFM 1820</strain>
    </source>
</reference>
<organism evidence="2 3">
    <name type="scientific">Lentinus brumalis</name>
    <dbReference type="NCBI Taxonomy" id="2498619"/>
    <lineage>
        <taxon>Eukaryota</taxon>
        <taxon>Fungi</taxon>
        <taxon>Dikarya</taxon>
        <taxon>Basidiomycota</taxon>
        <taxon>Agaricomycotina</taxon>
        <taxon>Agaricomycetes</taxon>
        <taxon>Polyporales</taxon>
        <taxon>Polyporaceae</taxon>
        <taxon>Lentinus</taxon>
    </lineage>
</organism>
<feature type="region of interest" description="Disordered" evidence="1">
    <location>
        <begin position="392"/>
        <end position="441"/>
    </location>
</feature>
<dbReference type="Proteomes" id="UP000256964">
    <property type="component" value="Unassembled WGS sequence"/>
</dbReference>
<gene>
    <name evidence="2" type="ORF">OH76DRAFT_1484382</name>
</gene>
<sequence>MDSPCTTTPREGSLPSVPPSTRSPSPAGDESGPSAEPPTLKKTRTGTPKLGSVETSHGIVAGPGFSETSTFTTPNAEYVPKFAVAHSEITTFADGRWGYHEYSRWPQKFSPDAFYLACIPRHPGQGLGTPSPILWDTFKASNWQAVKCGVPGFGKLDLSLAWQLQSAMNGAFGTYRLLNNVPPEDKRIASFLMLCIRHAVDRLLNIPAPSGATISVAGHVQRLILELWGLIKWLQNVRDVLKDSADYRTRPWDVLGAHTSSISEAERLHWAGIPVWFQQKITYDLVVYEVVEPRTLPDDFSQVPSYPRLVLAKRDLSGALNMPGEWRRAMDAVVRRQLFISKLPAMLQEDADNGPPMKRLREGAYFVHEGSSELGGPAPVFFLQGDREAKTVGHGLPAQPVASSSAQTSAPTQLSRRARARKKARNLAAAEGLQLPPPTPQALNPSRQWYAFEHVQEYPSWSRSLAQASPLPQPPTSVRYYFAPPWLLDTLQGYPPSEKTARYIHQWISIQTFCVMRLFDQTIDGRPLTIAEWRDALWGDYDINQTRSGPPARAASREALRLSLRDNIRRLFGKVNTLPSYHADVRAELGETVVTSDMAAKDMDIRKRVLWEVCETNWRCELLALDALMLGSDDMSQLDRWFREAAVSRVWGPGTSGMDVVPPPPDARIDCWKEPEDPDWETCRRYLSAFIEVLGRWEGFPPTLQGGEFKVKTCGPEEYMQLYRGAVDFYVSCFVSRFGRLPVVPVRPHPLGAARATPRNDDCIMS</sequence>
<accession>A0A371D5Y0</accession>
<feature type="region of interest" description="Disordered" evidence="1">
    <location>
        <begin position="1"/>
        <end position="67"/>
    </location>
</feature>
<evidence type="ECO:0000256" key="1">
    <source>
        <dbReference type="SAM" id="MobiDB-lite"/>
    </source>
</evidence>
<name>A0A371D5Y0_9APHY</name>
<dbReference type="EMBL" id="KZ857415">
    <property type="protein sequence ID" value="RDX47946.1"/>
    <property type="molecule type" value="Genomic_DNA"/>
</dbReference>